<accession>A0A834MJ33</accession>
<evidence type="ECO:0000256" key="7">
    <source>
        <dbReference type="ARBA" id="ARBA00022574"/>
    </source>
</evidence>
<dbReference type="SMART" id="SM00320">
    <property type="entry name" value="WD40"/>
    <property type="match status" value="8"/>
</dbReference>
<dbReference type="Proteomes" id="UP000625711">
    <property type="component" value="Unassembled WGS sequence"/>
</dbReference>
<reference evidence="12" key="1">
    <citation type="submission" date="2020-08" db="EMBL/GenBank/DDBJ databases">
        <title>Genome sequencing and assembly of the red palm weevil Rhynchophorus ferrugineus.</title>
        <authorList>
            <person name="Dias G.B."/>
            <person name="Bergman C.M."/>
            <person name="Manee M."/>
        </authorList>
    </citation>
    <scope>NUCLEOTIDE SEQUENCE</scope>
    <source>
        <strain evidence="12">AA-2017</strain>
        <tissue evidence="12">Whole larva</tissue>
    </source>
</reference>
<dbReference type="Pfam" id="PF00400">
    <property type="entry name" value="WD40"/>
    <property type="match status" value="6"/>
</dbReference>
<feature type="repeat" description="WD" evidence="11">
    <location>
        <begin position="258"/>
        <end position="292"/>
    </location>
</feature>
<evidence type="ECO:0000313" key="12">
    <source>
        <dbReference type="EMBL" id="KAF7284251.1"/>
    </source>
</evidence>
<dbReference type="AlphaFoldDB" id="A0A834MJ33"/>
<dbReference type="InterPro" id="IPR001680">
    <property type="entry name" value="WD40_rpt"/>
</dbReference>
<name>A0A834MJ33_RHYFE</name>
<dbReference type="InterPro" id="IPR019775">
    <property type="entry name" value="WD40_repeat_CS"/>
</dbReference>
<evidence type="ECO:0000256" key="5">
    <source>
        <dbReference type="ARBA" id="ARBA00020267"/>
    </source>
</evidence>
<keyword evidence="10" id="KW-0539">Nucleus</keyword>
<evidence type="ECO:0000313" key="13">
    <source>
        <dbReference type="Proteomes" id="UP000625711"/>
    </source>
</evidence>
<dbReference type="Gene3D" id="2.130.10.10">
    <property type="entry name" value="YVTN repeat-like/Quinoprotein amine dehydrogenase"/>
    <property type="match status" value="5"/>
</dbReference>
<dbReference type="PROSITE" id="PS50294">
    <property type="entry name" value="WD_REPEATS_REGION"/>
    <property type="match status" value="1"/>
</dbReference>
<keyword evidence="6" id="KW-0963">Cytoplasm</keyword>
<dbReference type="UniPathway" id="UPA00988"/>
<dbReference type="EMBL" id="JAACXV010000079">
    <property type="protein sequence ID" value="KAF7284251.1"/>
    <property type="molecule type" value="Genomic_DNA"/>
</dbReference>
<keyword evidence="8" id="KW-0819">tRNA processing</keyword>
<comment type="caution">
    <text evidence="12">The sequence shown here is derived from an EMBL/GenBank/DDBJ whole genome shotgun (WGS) entry which is preliminary data.</text>
</comment>
<dbReference type="FunFam" id="2.130.10.10:FF:000400">
    <property type="entry name" value="Elongator acetyltransferase complex subunit 2"/>
    <property type="match status" value="1"/>
</dbReference>
<keyword evidence="9" id="KW-0677">Repeat</keyword>
<protein>
    <recommendedName>
        <fullName evidence="5">Elongator complex protein 2</fullName>
    </recommendedName>
</protein>
<dbReference type="PANTHER" id="PTHR44111">
    <property type="entry name" value="ELONGATOR COMPLEX PROTEIN 2"/>
    <property type="match status" value="1"/>
</dbReference>
<dbReference type="OrthoDB" id="27911at2759"/>
<dbReference type="GO" id="GO:0005634">
    <property type="term" value="C:nucleus"/>
    <property type="evidence" value="ECO:0007669"/>
    <property type="project" value="UniProtKB-SubCell"/>
</dbReference>
<evidence type="ECO:0000256" key="2">
    <source>
        <dbReference type="ARBA" id="ARBA00004496"/>
    </source>
</evidence>
<gene>
    <name evidence="12" type="ORF">GWI33_022248</name>
</gene>
<evidence type="ECO:0000256" key="1">
    <source>
        <dbReference type="ARBA" id="ARBA00004123"/>
    </source>
</evidence>
<comment type="subcellular location">
    <subcellularLocation>
        <location evidence="2">Cytoplasm</location>
    </subcellularLocation>
    <subcellularLocation>
        <location evidence="1">Nucleus</location>
    </subcellularLocation>
</comment>
<evidence type="ECO:0000256" key="6">
    <source>
        <dbReference type="ARBA" id="ARBA00022490"/>
    </source>
</evidence>
<comment type="similarity">
    <text evidence="4">Belongs to the WD repeat ELP2 family.</text>
</comment>
<dbReference type="InterPro" id="IPR036322">
    <property type="entry name" value="WD40_repeat_dom_sf"/>
</dbReference>
<comment type="pathway">
    <text evidence="3">tRNA modification; 5-methoxycarbonylmethyl-2-thiouridine-tRNA biosynthesis.</text>
</comment>
<proteinExistence type="inferred from homology"/>
<feature type="repeat" description="WD" evidence="11">
    <location>
        <begin position="595"/>
        <end position="626"/>
    </location>
</feature>
<dbReference type="PANTHER" id="PTHR44111:SF1">
    <property type="entry name" value="ELONGATOR COMPLEX PROTEIN 2"/>
    <property type="match status" value="1"/>
</dbReference>
<keyword evidence="13" id="KW-1185">Reference proteome</keyword>
<feature type="repeat" description="WD" evidence="11">
    <location>
        <begin position="352"/>
        <end position="382"/>
    </location>
</feature>
<evidence type="ECO:0000256" key="8">
    <source>
        <dbReference type="ARBA" id="ARBA00022694"/>
    </source>
</evidence>
<feature type="repeat" description="WD" evidence="11">
    <location>
        <begin position="206"/>
        <end position="244"/>
    </location>
</feature>
<evidence type="ECO:0000256" key="4">
    <source>
        <dbReference type="ARBA" id="ARBA00005881"/>
    </source>
</evidence>
<dbReference type="PROSITE" id="PS00678">
    <property type="entry name" value="WD_REPEATS_1"/>
    <property type="match status" value="1"/>
</dbReference>
<dbReference type="GO" id="GO:0033588">
    <property type="term" value="C:elongator holoenzyme complex"/>
    <property type="evidence" value="ECO:0007669"/>
    <property type="project" value="InterPro"/>
</dbReference>
<organism evidence="12 13">
    <name type="scientific">Rhynchophorus ferrugineus</name>
    <name type="common">Red palm weevil</name>
    <name type="synonym">Curculio ferrugineus</name>
    <dbReference type="NCBI Taxonomy" id="354439"/>
    <lineage>
        <taxon>Eukaryota</taxon>
        <taxon>Metazoa</taxon>
        <taxon>Ecdysozoa</taxon>
        <taxon>Arthropoda</taxon>
        <taxon>Hexapoda</taxon>
        <taxon>Insecta</taxon>
        <taxon>Pterygota</taxon>
        <taxon>Neoptera</taxon>
        <taxon>Endopterygota</taxon>
        <taxon>Coleoptera</taxon>
        <taxon>Polyphaga</taxon>
        <taxon>Cucujiformia</taxon>
        <taxon>Curculionidae</taxon>
        <taxon>Dryophthorinae</taxon>
        <taxon>Rhynchophorus</taxon>
    </lineage>
</organism>
<evidence type="ECO:0000256" key="9">
    <source>
        <dbReference type="ARBA" id="ARBA00022737"/>
    </source>
</evidence>
<evidence type="ECO:0000256" key="3">
    <source>
        <dbReference type="ARBA" id="ARBA00005043"/>
    </source>
</evidence>
<dbReference type="GO" id="GO:0005737">
    <property type="term" value="C:cytoplasm"/>
    <property type="evidence" value="ECO:0007669"/>
    <property type="project" value="UniProtKB-SubCell"/>
</dbReference>
<dbReference type="GO" id="GO:0002098">
    <property type="term" value="P:tRNA wobble uridine modification"/>
    <property type="evidence" value="ECO:0007669"/>
    <property type="project" value="InterPro"/>
</dbReference>
<dbReference type="SUPFAM" id="SSF50978">
    <property type="entry name" value="WD40 repeat-like"/>
    <property type="match status" value="3"/>
</dbReference>
<evidence type="ECO:0000256" key="11">
    <source>
        <dbReference type="PROSITE-ProRule" id="PRU00221"/>
    </source>
</evidence>
<dbReference type="InterPro" id="IPR015943">
    <property type="entry name" value="WD40/YVTN_repeat-like_dom_sf"/>
</dbReference>
<evidence type="ECO:0000256" key="10">
    <source>
        <dbReference type="ARBA" id="ARBA00023242"/>
    </source>
</evidence>
<keyword evidence="7 11" id="KW-0853">WD repeat</keyword>
<sequence>MYVRNCYISSNCNQTPTAADCSSFNKIAYGSCNSVLIYDPQYGSGGKVVHTLIGHTKRVNSVRWLRGRDMYGYPQDLVSGGTDGNVIVWVHQDKKYYPVFLKDNHYPDIFSVNIVDGYYKDQQTVICSVSMNEYSLRIWRKELGKEFHLQHRLAFGLTTNPTFCVGLRMCIYPKQNNLIIACALDNSKVEILIEKSDNTWNTIDKLSGHDDWVRGLDFCELGNGDLLLASCSQDSFIRLWRLTTLVNNEIKIYLESVLAGHEGWVYSVNWNLETKHLLSASIDKTMIIWEFDKASGLWLEKVRVGEVGGNTLGFYGGFFSPTSDEIIAYSYHGAFHIWSKNINNVWDPAVTLGGHFDEVIDISWEPKGEFLYSVSNDQTTRIHAPWQKPNREITWHEIARPQVHGYGLSSIAVISRNKFAAGAEEKIIRIFDAPETFVKNLKRLCNLDDIESNNLTFIPKGASVPSLGLSNKAVFTNDNIDDILPVDNKNPYPEESHFVAQILTEPPTEETLLQNTLWPETQKLYGHGYEIFSLAASPDGKYLASACKSTKASHAAIFIWDTSDWKQLQSLISHNLTVVQMQFSPDSKSTTNKETSIHTRIIWTCAWTHDSKYFATGSREGKLVLWIRNSGKESVPPLGEVSKVSEPLDFPDSVTAVAFAPGFIYELSYLVAVGFEKGTIEILKITNLQFEKVYQLDNELAHHLTVKKLVFRPRFGKAGFKEENQKLLQLASCSSDTSVRIYNISL</sequence>
<dbReference type="PROSITE" id="PS50082">
    <property type="entry name" value="WD_REPEATS_2"/>
    <property type="match status" value="4"/>
</dbReference>
<dbReference type="InterPro" id="IPR037289">
    <property type="entry name" value="Elp2"/>
</dbReference>